<comment type="caution">
    <text evidence="2">The sequence shown here is derived from an EMBL/GenBank/DDBJ whole genome shotgun (WGS) entry which is preliminary data.</text>
</comment>
<protein>
    <submittedName>
        <fullName evidence="2">Uncharacterized protein</fullName>
    </submittedName>
</protein>
<reference evidence="3" key="1">
    <citation type="submission" date="2023-07" db="EMBL/GenBank/DDBJ databases">
        <title>Whole genome sequence analysis of rice epiphytic Sphingomonas sanguinis OsEp_Plm_15B2.</title>
        <authorList>
            <person name="Sahu K.P."/>
            <person name="Asharani P."/>
            <person name="Reddy B."/>
            <person name="Kumar A."/>
        </authorList>
    </citation>
    <scope>NUCLEOTIDE SEQUENCE [LARGE SCALE GENOMIC DNA]</scope>
    <source>
        <strain evidence="3">OsEp_Plm_15B2</strain>
    </source>
</reference>
<organism evidence="2 3">
    <name type="scientific">Sphingomonas sanguinis</name>
    <dbReference type="NCBI Taxonomy" id="33051"/>
    <lineage>
        <taxon>Bacteria</taxon>
        <taxon>Pseudomonadati</taxon>
        <taxon>Pseudomonadota</taxon>
        <taxon>Alphaproteobacteria</taxon>
        <taxon>Sphingomonadales</taxon>
        <taxon>Sphingomonadaceae</taxon>
        <taxon>Sphingomonas</taxon>
    </lineage>
</organism>
<dbReference type="RefSeq" id="WP_322538849.1">
    <property type="nucleotide sequence ID" value="NZ_JAOBTW010000006.1"/>
</dbReference>
<evidence type="ECO:0000313" key="2">
    <source>
        <dbReference type="EMBL" id="MDZ7281480.1"/>
    </source>
</evidence>
<proteinExistence type="predicted"/>
<keyword evidence="3" id="KW-1185">Reference proteome</keyword>
<dbReference type="Proteomes" id="UP001292182">
    <property type="component" value="Unassembled WGS sequence"/>
</dbReference>
<dbReference type="EMBL" id="JAOBTW010000006">
    <property type="protein sequence ID" value="MDZ7281480.1"/>
    <property type="molecule type" value="Genomic_DNA"/>
</dbReference>
<gene>
    <name evidence="2" type="ORF">N4G62_05495</name>
</gene>
<feature type="region of interest" description="Disordered" evidence="1">
    <location>
        <begin position="25"/>
        <end position="51"/>
    </location>
</feature>
<evidence type="ECO:0000256" key="1">
    <source>
        <dbReference type="SAM" id="MobiDB-lite"/>
    </source>
</evidence>
<name>A0ABU5LNH8_9SPHN</name>
<accession>A0ABU5LNH8</accession>
<evidence type="ECO:0000313" key="3">
    <source>
        <dbReference type="Proteomes" id="UP001292182"/>
    </source>
</evidence>
<sequence length="109" mass="12042">MYYIETDPTREGLLHKCPQLARRLPQGYNSADDDARSRAAEHVQTPGPSRPPAVIYTISVPVITADARSATVTINSECSGLCGGSTVYLYVRTPHGWRRQGKPRTLWVS</sequence>